<dbReference type="GO" id="GO:0003677">
    <property type="term" value="F:DNA binding"/>
    <property type="evidence" value="ECO:0007669"/>
    <property type="project" value="UniProtKB-UniRule"/>
</dbReference>
<dbReference type="InterPro" id="IPR009057">
    <property type="entry name" value="Homeodomain-like_sf"/>
</dbReference>
<evidence type="ECO:0000313" key="5">
    <source>
        <dbReference type="EMBL" id="RHW29814.1"/>
    </source>
</evidence>
<dbReference type="PROSITE" id="PS50977">
    <property type="entry name" value="HTH_TETR_2"/>
    <property type="match status" value="1"/>
</dbReference>
<evidence type="ECO:0000256" key="2">
    <source>
        <dbReference type="ARBA" id="ARBA00023125"/>
    </source>
</evidence>
<dbReference type="PANTHER" id="PTHR43479">
    <property type="entry name" value="ACREF/ENVCD OPERON REPRESSOR-RELATED"/>
    <property type="match status" value="1"/>
</dbReference>
<reference evidence="5 6" key="1">
    <citation type="journal article" date="2007" name="Int. J. Syst. Evol. Microbiol.">
        <title>Oceanobacillus profundus sp. nov., isolated from a deep-sea sediment core.</title>
        <authorList>
            <person name="Kim Y.G."/>
            <person name="Choi D.H."/>
            <person name="Hyun S."/>
            <person name="Cho B.C."/>
        </authorList>
    </citation>
    <scope>NUCLEOTIDE SEQUENCE [LARGE SCALE GENOMIC DNA]</scope>
    <source>
        <strain evidence="5 6">DSM 18246</strain>
    </source>
</reference>
<comment type="caution">
    <text evidence="5">The sequence shown here is derived from an EMBL/GenBank/DDBJ whole genome shotgun (WGS) entry which is preliminary data.</text>
</comment>
<dbReference type="InterPro" id="IPR001647">
    <property type="entry name" value="HTH_TetR"/>
</dbReference>
<proteinExistence type="predicted"/>
<accession>A0A417YBD0</accession>
<dbReference type="RefSeq" id="WP_095307458.1">
    <property type="nucleotide sequence ID" value="NZ_JAMAWL010000005.1"/>
</dbReference>
<keyword evidence="2 3" id="KW-0238">DNA-binding</keyword>
<dbReference type="SUPFAM" id="SSF46689">
    <property type="entry name" value="Homeodomain-like"/>
    <property type="match status" value="1"/>
</dbReference>
<gene>
    <name evidence="5" type="ORF">D1B32_20095</name>
</gene>
<feature type="domain" description="HTH tetR-type" evidence="4">
    <location>
        <begin position="1"/>
        <end position="61"/>
    </location>
</feature>
<evidence type="ECO:0000256" key="3">
    <source>
        <dbReference type="PROSITE-ProRule" id="PRU00335"/>
    </source>
</evidence>
<name>A0A417YBD0_9BACI</name>
<organism evidence="5 6">
    <name type="scientific">Oceanobacillus profundus</name>
    <dbReference type="NCBI Taxonomy" id="372463"/>
    <lineage>
        <taxon>Bacteria</taxon>
        <taxon>Bacillati</taxon>
        <taxon>Bacillota</taxon>
        <taxon>Bacilli</taxon>
        <taxon>Bacillales</taxon>
        <taxon>Bacillaceae</taxon>
        <taxon>Oceanobacillus</taxon>
    </lineage>
</organism>
<dbReference type="Proteomes" id="UP000285456">
    <property type="component" value="Unassembled WGS sequence"/>
</dbReference>
<dbReference type="PRINTS" id="PR00455">
    <property type="entry name" value="HTHTETR"/>
</dbReference>
<dbReference type="Pfam" id="PF00440">
    <property type="entry name" value="TetR_N"/>
    <property type="match status" value="1"/>
</dbReference>
<evidence type="ECO:0000259" key="4">
    <source>
        <dbReference type="PROSITE" id="PS50977"/>
    </source>
</evidence>
<keyword evidence="1" id="KW-0678">Repressor</keyword>
<keyword evidence="6" id="KW-1185">Reference proteome</keyword>
<evidence type="ECO:0000256" key="1">
    <source>
        <dbReference type="ARBA" id="ARBA00022491"/>
    </source>
</evidence>
<sequence>MAKKQLIMDKALELFAKQGFSATSIQQITDHCGISKGAFYLSFKSKDALILAIIDHFMMKYVSSIDYLVRSEDDKEKLLYEFYHLCFDSYYEHSEFAKIFIQEQAHSLNDELIIKMRYYSQLIEESILYMVEKIYGYEVEQMKYDLVYCIQGFMKTYSELFFFLNLQVNLDTLCKSLVEKTNLLAAYTTIPFLTKDFVQLMKKPLNEEITREEMMMLMDHALDEVEGEIERESLTLLKEELWNPSLSRALISGLLENIRHHGECQAIYFKLRHHFSFE</sequence>
<dbReference type="PANTHER" id="PTHR43479:SF22">
    <property type="entry name" value="TRANSCRIPTIONAL REGULATOR, TETR FAMILY"/>
    <property type="match status" value="1"/>
</dbReference>
<dbReference type="Gene3D" id="1.10.357.10">
    <property type="entry name" value="Tetracycline Repressor, domain 2"/>
    <property type="match status" value="1"/>
</dbReference>
<dbReference type="InterPro" id="IPR050624">
    <property type="entry name" value="HTH-type_Tx_Regulator"/>
</dbReference>
<protein>
    <submittedName>
        <fullName evidence="5">TetR/AcrR family transcriptional regulator</fullName>
    </submittedName>
</protein>
<feature type="DNA-binding region" description="H-T-H motif" evidence="3">
    <location>
        <begin position="24"/>
        <end position="43"/>
    </location>
</feature>
<dbReference type="AlphaFoldDB" id="A0A417YBD0"/>
<dbReference type="EMBL" id="QWEH01000019">
    <property type="protein sequence ID" value="RHW29814.1"/>
    <property type="molecule type" value="Genomic_DNA"/>
</dbReference>
<dbReference type="OrthoDB" id="9812993at2"/>
<evidence type="ECO:0000313" key="6">
    <source>
        <dbReference type="Proteomes" id="UP000285456"/>
    </source>
</evidence>